<sequence length="74" mass="8054">MQHDLDQRAFAAGVENSAAVEFDPPIVELHARGDEPAAHLTADASFQRGDVGLFDLIFGVHDVLAQFAVVRHED</sequence>
<name>A1A1L2_BIFAA</name>
<evidence type="ECO:0000313" key="2">
    <source>
        <dbReference type="Proteomes" id="UP000008702"/>
    </source>
</evidence>
<dbReference type="STRING" id="367928.BAD_0814"/>
<evidence type="ECO:0000313" key="1">
    <source>
        <dbReference type="EMBL" id="BAF39595.1"/>
    </source>
</evidence>
<reference evidence="1 2" key="1">
    <citation type="submission" date="2006-12" db="EMBL/GenBank/DDBJ databases">
        <title>Bifidobacterium adolescentis complete genome sequence.</title>
        <authorList>
            <person name="Suzuki T."/>
            <person name="Tsuda Y."/>
            <person name="Kanou N."/>
            <person name="Inoue T."/>
            <person name="Kumazaki K."/>
            <person name="Nagano S."/>
            <person name="Hirai S."/>
            <person name="Tanaka K."/>
            <person name="Watanabe K."/>
        </authorList>
    </citation>
    <scope>NUCLEOTIDE SEQUENCE [LARGE SCALE GENOMIC DNA]</scope>
    <source>
        <strain evidence="2">ATCC 15703 / DSM 20083 / NCTC 11814 / E194a</strain>
    </source>
</reference>
<protein>
    <submittedName>
        <fullName evidence="1">Uncharacterized protein</fullName>
    </submittedName>
</protein>
<dbReference type="AlphaFoldDB" id="A1A1L2"/>
<dbReference type="KEGG" id="bad:BAD_0814"/>
<accession>A1A1L2</accession>
<gene>
    <name evidence="1" type="ordered locus">BAD_0814</name>
</gene>
<dbReference type="HOGENOM" id="CLU_2680270_0_0_11"/>
<organism evidence="1 2">
    <name type="scientific">Bifidobacterium adolescentis (strain ATCC 15703 / DSM 20083 / NCTC 11814 / E194a)</name>
    <dbReference type="NCBI Taxonomy" id="367928"/>
    <lineage>
        <taxon>Bacteria</taxon>
        <taxon>Bacillati</taxon>
        <taxon>Actinomycetota</taxon>
        <taxon>Actinomycetes</taxon>
        <taxon>Bifidobacteriales</taxon>
        <taxon>Bifidobacteriaceae</taxon>
        <taxon>Bifidobacterium</taxon>
    </lineage>
</organism>
<dbReference type="Proteomes" id="UP000008702">
    <property type="component" value="Chromosome"/>
</dbReference>
<proteinExistence type="predicted"/>
<keyword evidence="2" id="KW-1185">Reference proteome</keyword>
<dbReference type="EMBL" id="AP009256">
    <property type="protein sequence ID" value="BAF39595.1"/>
    <property type="molecule type" value="Genomic_DNA"/>
</dbReference>